<protein>
    <submittedName>
        <fullName evidence="4">Uncharacterized protein</fullName>
    </submittedName>
</protein>
<evidence type="ECO:0000313" key="4">
    <source>
        <dbReference type="EMBL" id="GBM65546.1"/>
    </source>
</evidence>
<dbReference type="EMBL" id="BGPR01182014">
    <property type="protein sequence ID" value="GBM65546.1"/>
    <property type="molecule type" value="Genomic_DNA"/>
</dbReference>
<accession>A0A4Y2HJL4</accession>
<gene>
    <name evidence="2" type="ORF">AVEN_106652_1</name>
    <name evidence="3" type="ORF">AVEN_183391_1</name>
    <name evidence="4" type="ORF">AVEN_214048_1</name>
    <name evidence="1" type="ORF">AVEN_227301_1</name>
</gene>
<evidence type="ECO:0000313" key="5">
    <source>
        <dbReference type="Proteomes" id="UP000499080"/>
    </source>
</evidence>
<name>A0A4Y2HJL4_ARAVE</name>
<dbReference type="EMBL" id="BGPR01182001">
    <property type="protein sequence ID" value="GBM65495.1"/>
    <property type="molecule type" value="Genomic_DNA"/>
</dbReference>
<keyword evidence="5" id="KW-1185">Reference proteome</keyword>
<organism evidence="4 5">
    <name type="scientific">Araneus ventricosus</name>
    <name type="common">Orbweaver spider</name>
    <name type="synonym">Epeira ventricosa</name>
    <dbReference type="NCBI Taxonomy" id="182803"/>
    <lineage>
        <taxon>Eukaryota</taxon>
        <taxon>Metazoa</taxon>
        <taxon>Ecdysozoa</taxon>
        <taxon>Arthropoda</taxon>
        <taxon>Chelicerata</taxon>
        <taxon>Arachnida</taxon>
        <taxon>Araneae</taxon>
        <taxon>Araneomorphae</taxon>
        <taxon>Entelegynae</taxon>
        <taxon>Araneoidea</taxon>
        <taxon>Araneidae</taxon>
        <taxon>Araneus</taxon>
    </lineage>
</organism>
<proteinExistence type="predicted"/>
<evidence type="ECO:0000313" key="3">
    <source>
        <dbReference type="EMBL" id="GBM65540.1"/>
    </source>
</evidence>
<dbReference type="EMBL" id="BGPR01182013">
    <property type="protein sequence ID" value="GBM65540.1"/>
    <property type="molecule type" value="Genomic_DNA"/>
</dbReference>
<dbReference type="Proteomes" id="UP000499080">
    <property type="component" value="Unassembled WGS sequence"/>
</dbReference>
<reference evidence="4 5" key="1">
    <citation type="journal article" date="2019" name="Sci. Rep.">
        <title>Orb-weaving spider Araneus ventricosus genome elucidates the spidroin gene catalogue.</title>
        <authorList>
            <person name="Kono N."/>
            <person name="Nakamura H."/>
            <person name="Ohtoshi R."/>
            <person name="Moran D.A.P."/>
            <person name="Shinohara A."/>
            <person name="Yoshida Y."/>
            <person name="Fujiwara M."/>
            <person name="Mori M."/>
            <person name="Tomita M."/>
            <person name="Arakawa K."/>
        </authorList>
    </citation>
    <scope>NUCLEOTIDE SEQUENCE [LARGE SCALE GENOMIC DNA]</scope>
</reference>
<comment type="caution">
    <text evidence="4">The sequence shown here is derived from an EMBL/GenBank/DDBJ whole genome shotgun (WGS) entry which is preliminary data.</text>
</comment>
<evidence type="ECO:0000313" key="2">
    <source>
        <dbReference type="EMBL" id="GBM65495.1"/>
    </source>
</evidence>
<dbReference type="EMBL" id="BGPR01181980">
    <property type="protein sequence ID" value="GBM65430.1"/>
    <property type="molecule type" value="Genomic_DNA"/>
</dbReference>
<dbReference type="AlphaFoldDB" id="A0A4Y2HJL4"/>
<sequence length="104" mass="11704">MRSRRISKPALCSIRGGEGRDGLVAPEPESFQVRNPIPQKVCRVLDLLHIKSYVGSQKSTRWCGAEAWRGGCQLRCRLRLLTGVQNYEVCPKISLVLLRNEALI</sequence>
<evidence type="ECO:0000313" key="1">
    <source>
        <dbReference type="EMBL" id="GBM65430.1"/>
    </source>
</evidence>